<accession>A0A5C5ZG59</accession>
<dbReference type="AlphaFoldDB" id="A0A5C5ZG59"/>
<dbReference type="Pfam" id="PF14707">
    <property type="entry name" value="Sulfatase_C"/>
    <property type="match status" value="1"/>
</dbReference>
<dbReference type="PANTHER" id="PTHR42693">
    <property type="entry name" value="ARYLSULFATASE FAMILY MEMBER"/>
    <property type="match status" value="1"/>
</dbReference>
<reference evidence="5 6" key="1">
    <citation type="submission" date="2019-02" db="EMBL/GenBank/DDBJ databases">
        <title>Deep-cultivation of Planctomycetes and their phenomic and genomic characterization uncovers novel biology.</title>
        <authorList>
            <person name="Wiegand S."/>
            <person name="Jogler M."/>
            <person name="Boedeker C."/>
            <person name="Pinto D."/>
            <person name="Vollmers J."/>
            <person name="Rivas-Marin E."/>
            <person name="Kohn T."/>
            <person name="Peeters S.H."/>
            <person name="Heuer A."/>
            <person name="Rast P."/>
            <person name="Oberbeckmann S."/>
            <person name="Bunk B."/>
            <person name="Jeske O."/>
            <person name="Meyerdierks A."/>
            <person name="Storesund J.E."/>
            <person name="Kallscheuer N."/>
            <person name="Luecker S."/>
            <person name="Lage O.M."/>
            <person name="Pohl T."/>
            <person name="Merkel B.J."/>
            <person name="Hornburger P."/>
            <person name="Mueller R.-W."/>
            <person name="Bruemmer F."/>
            <person name="Labrenz M."/>
            <person name="Spormann A.M."/>
            <person name="Op Den Camp H."/>
            <person name="Overmann J."/>
            <person name="Amann R."/>
            <person name="Jetten M.S.M."/>
            <person name="Mascher T."/>
            <person name="Medema M.H."/>
            <person name="Devos D.P."/>
            <person name="Kaster A.-K."/>
            <person name="Ovreas L."/>
            <person name="Rohde M."/>
            <person name="Galperin M.Y."/>
            <person name="Jogler C."/>
        </authorList>
    </citation>
    <scope>NUCLEOTIDE SEQUENCE [LARGE SCALE GENOMIC DNA]</scope>
    <source>
        <strain evidence="5 6">Pla100</strain>
    </source>
</reference>
<feature type="signal peptide" evidence="3">
    <location>
        <begin position="1"/>
        <end position="22"/>
    </location>
</feature>
<dbReference type="EMBL" id="SJPM01000034">
    <property type="protein sequence ID" value="TWT86409.1"/>
    <property type="molecule type" value="Genomic_DNA"/>
</dbReference>
<dbReference type="Gene3D" id="3.30.1120.10">
    <property type="match status" value="1"/>
</dbReference>
<dbReference type="PANTHER" id="PTHR42693:SF53">
    <property type="entry name" value="ENDO-4-O-SULFATASE"/>
    <property type="match status" value="1"/>
</dbReference>
<dbReference type="InterPro" id="IPR017850">
    <property type="entry name" value="Alkaline_phosphatase_core_sf"/>
</dbReference>
<dbReference type="SUPFAM" id="SSF53649">
    <property type="entry name" value="Alkaline phosphatase-like"/>
    <property type="match status" value="1"/>
</dbReference>
<proteinExistence type="inferred from homology"/>
<dbReference type="GO" id="GO:0004065">
    <property type="term" value="F:arylsulfatase activity"/>
    <property type="evidence" value="ECO:0007669"/>
    <property type="project" value="UniProtKB-EC"/>
</dbReference>
<gene>
    <name evidence="5" type="primary">atsA_100</name>
    <name evidence="5" type="ORF">Pla100_60800</name>
</gene>
<evidence type="ECO:0000256" key="1">
    <source>
        <dbReference type="ARBA" id="ARBA00008779"/>
    </source>
</evidence>
<name>A0A5C5ZG59_9BACT</name>
<dbReference type="Gene3D" id="3.40.720.10">
    <property type="entry name" value="Alkaline Phosphatase, subunit A"/>
    <property type="match status" value="1"/>
</dbReference>
<comment type="similarity">
    <text evidence="1">Belongs to the sulfatase family.</text>
</comment>
<dbReference type="CDD" id="cd16026">
    <property type="entry name" value="GALNS_like"/>
    <property type="match status" value="1"/>
</dbReference>
<evidence type="ECO:0000259" key="4">
    <source>
        <dbReference type="Pfam" id="PF00884"/>
    </source>
</evidence>
<feature type="domain" description="Sulfatase N-terminal" evidence="4">
    <location>
        <begin position="25"/>
        <end position="324"/>
    </location>
</feature>
<dbReference type="EC" id="3.1.6.1" evidence="5"/>
<dbReference type="Proteomes" id="UP000316213">
    <property type="component" value="Unassembled WGS sequence"/>
</dbReference>
<dbReference type="RefSeq" id="WP_146582669.1">
    <property type="nucleotide sequence ID" value="NZ_SJPM01000034.1"/>
</dbReference>
<dbReference type="InterPro" id="IPR000917">
    <property type="entry name" value="Sulfatase_N"/>
</dbReference>
<dbReference type="OrthoDB" id="9783154at2"/>
<comment type="caution">
    <text evidence="5">The sequence shown here is derived from an EMBL/GenBank/DDBJ whole genome shotgun (WGS) entry which is preliminary data.</text>
</comment>
<evidence type="ECO:0000256" key="3">
    <source>
        <dbReference type="SAM" id="SignalP"/>
    </source>
</evidence>
<dbReference type="InterPro" id="IPR050738">
    <property type="entry name" value="Sulfatase"/>
</dbReference>
<protein>
    <submittedName>
        <fullName evidence="5">Arylsulfatase</fullName>
        <ecNumber evidence="5">3.1.6.1</ecNumber>
    </submittedName>
</protein>
<organism evidence="5 6">
    <name type="scientific">Neorhodopirellula pilleata</name>
    <dbReference type="NCBI Taxonomy" id="2714738"/>
    <lineage>
        <taxon>Bacteria</taxon>
        <taxon>Pseudomonadati</taxon>
        <taxon>Planctomycetota</taxon>
        <taxon>Planctomycetia</taxon>
        <taxon>Pirellulales</taxon>
        <taxon>Pirellulaceae</taxon>
        <taxon>Neorhodopirellula</taxon>
    </lineage>
</organism>
<keyword evidence="2 5" id="KW-0378">Hydrolase</keyword>
<evidence type="ECO:0000313" key="6">
    <source>
        <dbReference type="Proteomes" id="UP000316213"/>
    </source>
</evidence>
<sequence length="453" mass="50883" precursor="true">MSRLLRLISLLCIAASPSLATAEKPNIVVILTDDQGYQDLGCYGSPNIKTPRIDQMAKEGMKFTSFYAQTVCGPSRTSLLTGCYPMRIERAGHDVGKIPHPAMSLNEITIPEILNPLGYQTGMMGKWDLSGRRTTFKVQLNPGNQGFDYSFWSETSGTEVIREAEKVVIKKPARDSITRLFTDKAIEFIEQSQDNPFFVYLAHPMPHTPIAASEDFKGKSEEGLYGDVIEEIDYNVGRVLDKIQELGLDEKTYVIFTSDNGPWWREGNHAGKCEPLRSAKTSTYEGGFRIPFIIRAPGKVPAGTTSDLVCANLDLLPTIARIAGATLPDDRVIDGVDISEIFHGSQTELDRPFFYYQHQALRAVRQGEWKLHLAHSELDRTKEGKTWQTHVPKKDRPYIEEVTLYNLEDDIGETTNVAKDHPEIVASLLKQIDFARTDIGYHDQIGENSRRQK</sequence>
<evidence type="ECO:0000313" key="5">
    <source>
        <dbReference type="EMBL" id="TWT86409.1"/>
    </source>
</evidence>
<evidence type="ECO:0000256" key="2">
    <source>
        <dbReference type="ARBA" id="ARBA00022801"/>
    </source>
</evidence>
<keyword evidence="6" id="KW-1185">Reference proteome</keyword>
<keyword evidence="3" id="KW-0732">Signal</keyword>
<feature type="chain" id="PRO_5022909606" evidence="3">
    <location>
        <begin position="23"/>
        <end position="453"/>
    </location>
</feature>
<dbReference type="Pfam" id="PF00884">
    <property type="entry name" value="Sulfatase"/>
    <property type="match status" value="1"/>
</dbReference>